<name>A0AA47P969_MERPO</name>
<dbReference type="AlphaFoldDB" id="A0AA47P969"/>
<dbReference type="EMBL" id="JAOPHQ010000115">
    <property type="protein sequence ID" value="KAK0155736.1"/>
    <property type="molecule type" value="Genomic_DNA"/>
</dbReference>
<sequence length="67" mass="8055">MSRLDPAHQRVFPPRCLARDNVACDVDKVLWPDHKEVVLRQNESHIDFDFTLLNPYLRRWKSNVRCH</sequence>
<organism evidence="1 2">
    <name type="scientific">Merluccius polli</name>
    <name type="common">Benguela hake</name>
    <name type="synonym">Merluccius cadenati</name>
    <dbReference type="NCBI Taxonomy" id="89951"/>
    <lineage>
        <taxon>Eukaryota</taxon>
        <taxon>Metazoa</taxon>
        <taxon>Chordata</taxon>
        <taxon>Craniata</taxon>
        <taxon>Vertebrata</taxon>
        <taxon>Euteleostomi</taxon>
        <taxon>Actinopterygii</taxon>
        <taxon>Neopterygii</taxon>
        <taxon>Teleostei</taxon>
        <taxon>Neoteleostei</taxon>
        <taxon>Acanthomorphata</taxon>
        <taxon>Zeiogadaria</taxon>
        <taxon>Gadariae</taxon>
        <taxon>Gadiformes</taxon>
        <taxon>Gadoidei</taxon>
        <taxon>Merlucciidae</taxon>
        <taxon>Merluccius</taxon>
    </lineage>
</organism>
<reference evidence="1" key="1">
    <citation type="journal article" date="2023" name="Front. Mar. Sci.">
        <title>A new Merluccius polli reference genome to investigate the effects of global change in West African waters.</title>
        <authorList>
            <person name="Mateo J.L."/>
            <person name="Blanco-Fernandez C."/>
            <person name="Garcia-Vazquez E."/>
            <person name="Machado-Schiaffino G."/>
        </authorList>
    </citation>
    <scope>NUCLEOTIDE SEQUENCE</scope>
    <source>
        <strain evidence="1">C29</strain>
        <tissue evidence="1">Fin</tissue>
    </source>
</reference>
<evidence type="ECO:0000313" key="2">
    <source>
        <dbReference type="Proteomes" id="UP001174136"/>
    </source>
</evidence>
<protein>
    <submittedName>
        <fullName evidence="1">Uncharacterized protein</fullName>
    </submittedName>
</protein>
<evidence type="ECO:0000313" key="1">
    <source>
        <dbReference type="EMBL" id="KAK0155736.1"/>
    </source>
</evidence>
<accession>A0AA47P969</accession>
<keyword evidence="2" id="KW-1185">Reference proteome</keyword>
<gene>
    <name evidence="1" type="ORF">N1851_001766</name>
</gene>
<comment type="caution">
    <text evidence="1">The sequence shown here is derived from an EMBL/GenBank/DDBJ whole genome shotgun (WGS) entry which is preliminary data.</text>
</comment>
<dbReference type="Proteomes" id="UP001174136">
    <property type="component" value="Unassembled WGS sequence"/>
</dbReference>
<proteinExistence type="predicted"/>